<dbReference type="CDD" id="cd04301">
    <property type="entry name" value="NAT_SF"/>
    <property type="match status" value="1"/>
</dbReference>
<name>A0A1T4Z7W2_9ACTN</name>
<evidence type="ECO:0000313" key="2">
    <source>
        <dbReference type="EMBL" id="SKB10112.1"/>
    </source>
</evidence>
<dbReference type="PROSITE" id="PS51186">
    <property type="entry name" value="GNAT"/>
    <property type="match status" value="1"/>
</dbReference>
<dbReference type="EMBL" id="LT796768">
    <property type="protein sequence ID" value="SKB10112.1"/>
    <property type="molecule type" value="Genomic_DNA"/>
</dbReference>
<protein>
    <submittedName>
        <fullName evidence="2">ElaA protein</fullName>
    </submittedName>
</protein>
<reference evidence="3" key="1">
    <citation type="submission" date="2017-02" db="EMBL/GenBank/DDBJ databases">
        <authorList>
            <person name="Varghese N."/>
            <person name="Submissions S."/>
        </authorList>
    </citation>
    <scope>NUCLEOTIDE SEQUENCE [LARGE SCALE GENOMIC DNA]</scope>
    <source>
        <strain evidence="3">9H-4</strain>
    </source>
</reference>
<accession>A0A1T4Z7W2</accession>
<feature type="domain" description="N-acetyltransferase" evidence="1">
    <location>
        <begin position="6"/>
        <end position="147"/>
    </location>
</feature>
<dbReference type="AlphaFoldDB" id="A0A1T4Z7W2"/>
<evidence type="ECO:0000259" key="1">
    <source>
        <dbReference type="PROSITE" id="PS51186"/>
    </source>
</evidence>
<dbReference type="GO" id="GO:0016747">
    <property type="term" value="F:acyltransferase activity, transferring groups other than amino-acyl groups"/>
    <property type="evidence" value="ECO:0007669"/>
    <property type="project" value="InterPro"/>
</dbReference>
<proteinExistence type="predicted"/>
<dbReference type="RefSeq" id="WP_197684341.1">
    <property type="nucleotide sequence ID" value="NZ_LT796768.1"/>
</dbReference>
<dbReference type="STRING" id="1736691.SAMN06295964_3106"/>
<keyword evidence="3" id="KW-1185">Reference proteome</keyword>
<sequence length="152" mass="16768">MTIPTIIARSGPELSGREVYEIWRIRDVVFAVEQQCDEPDVDGVDLADDCTHLWIADDNGIVQSYLRTYVADGVRKVGRVATLKEARGKGLSGALIREVLSRWGDQEIRIGAQAYLEDWYGAFGFVTSGPHYDEAGIDHIPMTRQAGAQSGV</sequence>
<evidence type="ECO:0000313" key="3">
    <source>
        <dbReference type="Proteomes" id="UP000191040"/>
    </source>
</evidence>
<dbReference type="Proteomes" id="UP000191040">
    <property type="component" value="Chromosome I"/>
</dbReference>
<gene>
    <name evidence="2" type="ORF">SAMN06295964_3106</name>
</gene>
<organism evidence="2 3">
    <name type="scientific">Aeromicrobium choanae</name>
    <dbReference type="NCBI Taxonomy" id="1736691"/>
    <lineage>
        <taxon>Bacteria</taxon>
        <taxon>Bacillati</taxon>
        <taxon>Actinomycetota</taxon>
        <taxon>Actinomycetes</taxon>
        <taxon>Propionibacteriales</taxon>
        <taxon>Nocardioidaceae</taxon>
        <taxon>Aeromicrobium</taxon>
    </lineage>
</organism>
<dbReference type="SUPFAM" id="SSF55729">
    <property type="entry name" value="Acyl-CoA N-acyltransferases (Nat)"/>
    <property type="match status" value="1"/>
</dbReference>
<dbReference type="Gene3D" id="3.40.630.30">
    <property type="match status" value="1"/>
</dbReference>
<dbReference type="Pfam" id="PF13673">
    <property type="entry name" value="Acetyltransf_10"/>
    <property type="match status" value="1"/>
</dbReference>
<dbReference type="InterPro" id="IPR000182">
    <property type="entry name" value="GNAT_dom"/>
</dbReference>
<dbReference type="InterPro" id="IPR016181">
    <property type="entry name" value="Acyl_CoA_acyltransferase"/>
</dbReference>